<gene>
    <name evidence="8" type="ORF">Zmor_008428</name>
</gene>
<keyword evidence="3" id="KW-0677">Repeat</keyword>
<feature type="domain" description="Chitin-binding type-2" evidence="7">
    <location>
        <begin position="104"/>
        <end position="159"/>
    </location>
</feature>
<dbReference type="GO" id="GO:0005576">
    <property type="term" value="C:extracellular region"/>
    <property type="evidence" value="ECO:0007669"/>
    <property type="project" value="InterPro"/>
</dbReference>
<evidence type="ECO:0000256" key="3">
    <source>
        <dbReference type="ARBA" id="ARBA00022737"/>
    </source>
</evidence>
<dbReference type="Proteomes" id="UP001168821">
    <property type="component" value="Unassembled WGS sequence"/>
</dbReference>
<dbReference type="InterPro" id="IPR002557">
    <property type="entry name" value="Chitin-bd_dom"/>
</dbReference>
<dbReference type="GO" id="GO:0008061">
    <property type="term" value="F:chitin binding"/>
    <property type="evidence" value="ECO:0007669"/>
    <property type="project" value="UniProtKB-KW"/>
</dbReference>
<sequence length="164" mass="18988">MKDFIISTTIVRLVVLFSFVCYAQWTPDPFCPYPYPDHATKYRYYGNCSVYWECYYGAKYIMECPEGLEFNEPLQQCDTPSIANCDPWASTTGNPDHTGSTDIQEVLIRSVLVYFPYLGDCTKYWECFAGNGYLYNCPDGLWWHQEISECDYPGSYCDNSTTID</sequence>
<evidence type="ECO:0000259" key="7">
    <source>
        <dbReference type="PROSITE" id="PS50940"/>
    </source>
</evidence>
<dbReference type="SMART" id="SM00494">
    <property type="entry name" value="ChtBD2"/>
    <property type="match status" value="2"/>
</dbReference>
<comment type="caution">
    <text evidence="8">The sequence shown here is derived from an EMBL/GenBank/DDBJ whole genome shotgun (WGS) entry which is preliminary data.</text>
</comment>
<proteinExistence type="predicted"/>
<organism evidence="8 9">
    <name type="scientific">Zophobas morio</name>
    <dbReference type="NCBI Taxonomy" id="2755281"/>
    <lineage>
        <taxon>Eukaryota</taxon>
        <taxon>Metazoa</taxon>
        <taxon>Ecdysozoa</taxon>
        <taxon>Arthropoda</taxon>
        <taxon>Hexapoda</taxon>
        <taxon>Insecta</taxon>
        <taxon>Pterygota</taxon>
        <taxon>Neoptera</taxon>
        <taxon>Endopterygota</taxon>
        <taxon>Coleoptera</taxon>
        <taxon>Polyphaga</taxon>
        <taxon>Cucujiformia</taxon>
        <taxon>Tenebrionidae</taxon>
        <taxon>Zophobas</taxon>
    </lineage>
</organism>
<evidence type="ECO:0000313" key="9">
    <source>
        <dbReference type="Proteomes" id="UP001168821"/>
    </source>
</evidence>
<dbReference type="Pfam" id="PF01607">
    <property type="entry name" value="CBM_14"/>
    <property type="match status" value="2"/>
</dbReference>
<dbReference type="Gene3D" id="2.170.140.10">
    <property type="entry name" value="Chitin binding domain"/>
    <property type="match status" value="2"/>
</dbReference>
<evidence type="ECO:0000256" key="4">
    <source>
        <dbReference type="ARBA" id="ARBA00023157"/>
    </source>
</evidence>
<evidence type="ECO:0000256" key="5">
    <source>
        <dbReference type="ARBA" id="ARBA00023180"/>
    </source>
</evidence>
<dbReference type="PANTHER" id="PTHR23301">
    <property type="entry name" value="CHITIN BINDING PERITROPHIN-A"/>
    <property type="match status" value="1"/>
</dbReference>
<keyword evidence="1" id="KW-0147">Chitin-binding</keyword>
<keyword evidence="2 6" id="KW-0732">Signal</keyword>
<evidence type="ECO:0000256" key="6">
    <source>
        <dbReference type="SAM" id="SignalP"/>
    </source>
</evidence>
<dbReference type="InterPro" id="IPR036508">
    <property type="entry name" value="Chitin-bd_dom_sf"/>
</dbReference>
<dbReference type="InterPro" id="IPR051940">
    <property type="entry name" value="Chitin_bind-dev_reg"/>
</dbReference>
<protein>
    <recommendedName>
        <fullName evidence="7">Chitin-binding type-2 domain-containing protein</fullName>
    </recommendedName>
</protein>
<dbReference type="PROSITE" id="PS50940">
    <property type="entry name" value="CHIT_BIND_II"/>
    <property type="match status" value="2"/>
</dbReference>
<dbReference type="AlphaFoldDB" id="A0AA38J405"/>
<evidence type="ECO:0000256" key="1">
    <source>
        <dbReference type="ARBA" id="ARBA00022669"/>
    </source>
</evidence>
<feature type="chain" id="PRO_5041375694" description="Chitin-binding type-2 domain-containing protein" evidence="6">
    <location>
        <begin position="26"/>
        <end position="164"/>
    </location>
</feature>
<keyword evidence="4" id="KW-1015">Disulfide bond</keyword>
<dbReference type="PANTHER" id="PTHR23301:SF0">
    <property type="entry name" value="CHITIN-BINDING TYPE-2 DOMAIN-CONTAINING PROTEIN-RELATED"/>
    <property type="match status" value="1"/>
</dbReference>
<keyword evidence="9" id="KW-1185">Reference proteome</keyword>
<dbReference type="EMBL" id="JALNTZ010000002">
    <property type="protein sequence ID" value="KAJ3664244.1"/>
    <property type="molecule type" value="Genomic_DNA"/>
</dbReference>
<reference evidence="8" key="1">
    <citation type="journal article" date="2023" name="G3 (Bethesda)">
        <title>Whole genome assemblies of Zophobas morio and Tenebrio molitor.</title>
        <authorList>
            <person name="Kaur S."/>
            <person name="Stinson S.A."/>
            <person name="diCenzo G.C."/>
        </authorList>
    </citation>
    <scope>NUCLEOTIDE SEQUENCE</scope>
    <source>
        <strain evidence="8">QUZm001</strain>
    </source>
</reference>
<dbReference type="SUPFAM" id="SSF57625">
    <property type="entry name" value="Invertebrate chitin-binding proteins"/>
    <property type="match status" value="2"/>
</dbReference>
<evidence type="ECO:0000256" key="2">
    <source>
        <dbReference type="ARBA" id="ARBA00022729"/>
    </source>
</evidence>
<accession>A0AA38J405</accession>
<feature type="signal peptide" evidence="6">
    <location>
        <begin position="1"/>
        <end position="25"/>
    </location>
</feature>
<name>A0AA38J405_9CUCU</name>
<feature type="domain" description="Chitin-binding type-2" evidence="7">
    <location>
        <begin position="28"/>
        <end position="87"/>
    </location>
</feature>
<evidence type="ECO:0000313" key="8">
    <source>
        <dbReference type="EMBL" id="KAJ3664244.1"/>
    </source>
</evidence>
<keyword evidence="5" id="KW-0325">Glycoprotein</keyword>